<keyword evidence="4" id="KW-1185">Reference proteome</keyword>
<feature type="signal peptide" evidence="2">
    <location>
        <begin position="1"/>
        <end position="23"/>
    </location>
</feature>
<accession>A0ABU7XLS1</accession>
<feature type="compositionally biased region" description="Basic and acidic residues" evidence="1">
    <location>
        <begin position="342"/>
        <end position="351"/>
    </location>
</feature>
<evidence type="ECO:0000256" key="1">
    <source>
        <dbReference type="SAM" id="MobiDB-lite"/>
    </source>
</evidence>
<sequence length="764" mass="84318">MTKKTLTLSVLSLLITFLFFNCNKDLFDDDRDLVKVDGNNVTSTYKIVTAKEVPDVASSFANFIKETGNQNFFVSPRIYELTNLKEEKSYSAQVYLGDFEDNRFYNIAVKRNTDQSLGASKIIEYQTSLPKNTISTSNFKNTTWKLNNYNTSSLKQKLKGSNSKNKASSSPCTDGVFIPEGGTGFNVTHISGNNFSDNIFNSDNGGNLGASGTGTRSGWVSVCFATLEVVPYSCNGPNSGTPHPPGGSGPGDCGDASSGYEGSGVRLSVGEYCTPIYVTVETQTAPITDFLNVITFDFGFYSPCTMQKLRDKLKADRENLDTLGLELLEELIRLLGEDSVEHCSNRDDRPVPDFSKTSSQKSTETDCPEPFDVNVVIPSISWDLFEILNTASTPLGDTALTDAQKVWILDHRNIDEVDALLRFLADNNTSSEAKTEAKMRIDGERAKRGWDFSKSGTFLNRPSLTYKATFSPNSGETMYLLENGLVLYQSATKRTINKVTLNSIASTEQNTDGYNYIYNNDTKEWYEYRMPPETFVNADIDFLLDAFWDGVKIVGRYATPLEDAIILLDGEDFDGIEQNEVVAGGMILVSIVPGGKILKPIAKVVKGTKAWKVAAKVGDKTVTLSFKIVNGIVDFGSRSKLAQVISTNAFEEAHHIIPWNKLDNEIIQEAAYAGFHMNAEVNGRALTKFTSLTGEGIHGNHPAYDKFVQKRLNDYIGNSSEAAREFLEEVLIPELNEHIDDAVNSTMNLNTYFKEVVNPANGIN</sequence>
<proteinExistence type="predicted"/>
<name>A0ABU7XLS1_9FLAO</name>
<evidence type="ECO:0000256" key="2">
    <source>
        <dbReference type="SAM" id="SignalP"/>
    </source>
</evidence>
<dbReference type="Pfam" id="PF14412">
    <property type="entry name" value="AHH"/>
    <property type="match status" value="1"/>
</dbReference>
<organism evidence="3 4">
    <name type="scientific">Flavivirga spongiicola</name>
    <dbReference type="NCBI Taxonomy" id="421621"/>
    <lineage>
        <taxon>Bacteria</taxon>
        <taxon>Pseudomonadati</taxon>
        <taxon>Bacteroidota</taxon>
        <taxon>Flavobacteriia</taxon>
        <taxon>Flavobacteriales</taxon>
        <taxon>Flavobacteriaceae</taxon>
        <taxon>Flavivirga</taxon>
    </lineage>
</organism>
<keyword evidence="2" id="KW-0732">Signal</keyword>
<reference evidence="3 4" key="1">
    <citation type="submission" date="2022-09" db="EMBL/GenBank/DDBJ databases">
        <title>Genome sequencing of Flavivirga sp. MEBiC05379.</title>
        <authorList>
            <person name="Oh H.-M."/>
            <person name="Kwon K.K."/>
            <person name="Park M.J."/>
            <person name="Yang S.-H."/>
        </authorList>
    </citation>
    <scope>NUCLEOTIDE SEQUENCE [LARGE SCALE GENOMIC DNA]</scope>
    <source>
        <strain evidence="3 4">MEBiC05379</strain>
    </source>
</reference>
<dbReference type="EMBL" id="JAODOP010000001">
    <property type="protein sequence ID" value="MEF3831653.1"/>
    <property type="molecule type" value="Genomic_DNA"/>
</dbReference>
<evidence type="ECO:0000313" key="3">
    <source>
        <dbReference type="EMBL" id="MEF3831653.1"/>
    </source>
</evidence>
<protein>
    <submittedName>
        <fullName evidence="3">AHH domain-containing protein</fullName>
    </submittedName>
</protein>
<evidence type="ECO:0000313" key="4">
    <source>
        <dbReference type="Proteomes" id="UP001337305"/>
    </source>
</evidence>
<feature type="region of interest" description="Disordered" evidence="1">
    <location>
        <begin position="342"/>
        <end position="366"/>
    </location>
</feature>
<dbReference type="Proteomes" id="UP001337305">
    <property type="component" value="Unassembled WGS sequence"/>
</dbReference>
<dbReference type="RefSeq" id="WP_303308659.1">
    <property type="nucleotide sequence ID" value="NZ_JAODOP010000001.1"/>
</dbReference>
<feature type="chain" id="PRO_5047063338" evidence="2">
    <location>
        <begin position="24"/>
        <end position="764"/>
    </location>
</feature>
<dbReference type="InterPro" id="IPR032871">
    <property type="entry name" value="AHH_dom_containing"/>
</dbReference>
<gene>
    <name evidence="3" type="ORF">N1F79_00800</name>
</gene>
<comment type="caution">
    <text evidence="3">The sequence shown here is derived from an EMBL/GenBank/DDBJ whole genome shotgun (WGS) entry which is preliminary data.</text>
</comment>